<dbReference type="Gene3D" id="1.20.1250.20">
    <property type="entry name" value="MFS general substrate transporter like domains"/>
    <property type="match status" value="1"/>
</dbReference>
<evidence type="ECO:0000256" key="1">
    <source>
        <dbReference type="ARBA" id="ARBA00004141"/>
    </source>
</evidence>
<evidence type="ECO:0000313" key="7">
    <source>
        <dbReference type="EMBL" id="ESZ89519.1"/>
    </source>
</evidence>
<dbReference type="OrthoDB" id="2985014at2759"/>
<gene>
    <name evidence="7" type="ORF">SBOR_10096</name>
</gene>
<dbReference type="PANTHER" id="PTHR43791:SF51">
    <property type="entry name" value="MAJOR FACILITATOR SUPERFAMILY (MFS) PROFILE DOMAIN-CONTAINING PROTEIN"/>
    <property type="match status" value="1"/>
</dbReference>
<evidence type="ECO:0000256" key="2">
    <source>
        <dbReference type="ARBA" id="ARBA00022448"/>
    </source>
</evidence>
<organism evidence="7 8">
    <name type="scientific">Sclerotinia borealis (strain F-4128)</name>
    <dbReference type="NCBI Taxonomy" id="1432307"/>
    <lineage>
        <taxon>Eukaryota</taxon>
        <taxon>Fungi</taxon>
        <taxon>Dikarya</taxon>
        <taxon>Ascomycota</taxon>
        <taxon>Pezizomycotina</taxon>
        <taxon>Leotiomycetes</taxon>
        <taxon>Helotiales</taxon>
        <taxon>Sclerotiniaceae</taxon>
        <taxon>Sclerotinia</taxon>
    </lineage>
</organism>
<protein>
    <submittedName>
        <fullName evidence="7">Putative pantothenate transporter</fullName>
    </submittedName>
</protein>
<dbReference type="Proteomes" id="UP000019487">
    <property type="component" value="Unassembled WGS sequence"/>
</dbReference>
<evidence type="ECO:0000256" key="4">
    <source>
        <dbReference type="ARBA" id="ARBA00022989"/>
    </source>
</evidence>
<dbReference type="PANTHER" id="PTHR43791">
    <property type="entry name" value="PERMEASE-RELATED"/>
    <property type="match status" value="1"/>
</dbReference>
<keyword evidence="4 6" id="KW-1133">Transmembrane helix</keyword>
<keyword evidence="8" id="KW-1185">Reference proteome</keyword>
<name>W9C3K9_SCLBF</name>
<dbReference type="Pfam" id="PF07690">
    <property type="entry name" value="MFS_1"/>
    <property type="match status" value="1"/>
</dbReference>
<dbReference type="EMBL" id="AYSA01000909">
    <property type="protein sequence ID" value="ESZ89519.1"/>
    <property type="molecule type" value="Genomic_DNA"/>
</dbReference>
<reference evidence="7 8" key="1">
    <citation type="journal article" date="2014" name="Genome Announc.">
        <title>Draft genome sequence of Sclerotinia borealis, a psychrophilic plant pathogenic fungus.</title>
        <authorList>
            <person name="Mardanov A.V."/>
            <person name="Beletsky A.V."/>
            <person name="Kadnikov V.V."/>
            <person name="Ignatov A.N."/>
            <person name="Ravin N.V."/>
        </authorList>
    </citation>
    <scope>NUCLEOTIDE SEQUENCE [LARGE SCALE GENOMIC DNA]</scope>
    <source>
        <strain evidence="8">F-4157</strain>
    </source>
</reference>
<dbReference type="GO" id="GO:0016020">
    <property type="term" value="C:membrane"/>
    <property type="evidence" value="ECO:0007669"/>
    <property type="project" value="UniProtKB-SubCell"/>
</dbReference>
<evidence type="ECO:0000256" key="6">
    <source>
        <dbReference type="SAM" id="Phobius"/>
    </source>
</evidence>
<dbReference type="InterPro" id="IPR036259">
    <property type="entry name" value="MFS_trans_sf"/>
</dbReference>
<keyword evidence="2" id="KW-0813">Transport</keyword>
<feature type="transmembrane region" description="Helical" evidence="6">
    <location>
        <begin position="337"/>
        <end position="358"/>
    </location>
</feature>
<feature type="transmembrane region" description="Helical" evidence="6">
    <location>
        <begin position="218"/>
        <end position="237"/>
    </location>
</feature>
<dbReference type="AlphaFoldDB" id="W9C3K9"/>
<dbReference type="GO" id="GO:0022857">
    <property type="term" value="F:transmembrane transporter activity"/>
    <property type="evidence" value="ECO:0007669"/>
    <property type="project" value="InterPro"/>
</dbReference>
<feature type="transmembrane region" description="Helical" evidence="6">
    <location>
        <begin position="249"/>
        <end position="265"/>
    </location>
</feature>
<dbReference type="HOGENOM" id="CLU_001265_0_0_1"/>
<keyword evidence="5 6" id="KW-0472">Membrane</keyword>
<evidence type="ECO:0000313" key="8">
    <source>
        <dbReference type="Proteomes" id="UP000019487"/>
    </source>
</evidence>
<accession>W9C3K9</accession>
<dbReference type="InterPro" id="IPR011701">
    <property type="entry name" value="MFS"/>
</dbReference>
<comment type="caution">
    <text evidence="7">The sequence shown here is derived from an EMBL/GenBank/DDBJ whole genome shotgun (WGS) entry which is preliminary data.</text>
</comment>
<dbReference type="SUPFAM" id="SSF103473">
    <property type="entry name" value="MFS general substrate transporter"/>
    <property type="match status" value="1"/>
</dbReference>
<keyword evidence="3 6" id="KW-0812">Transmembrane</keyword>
<sequence length="405" mass="45045">MASKEITSIIINDGKETTITPTYEDKPSSLDTSEPIATNNGNRRLHYVTRGQEIADAGLSTESITGYEAEQMRARAFLTFEEEKKLLRRIDWHLMPLLSICFLLKSIDYSNVSNVRIMNTGTDENILNQLGMIPPHAKWLTEKEKAFIQARLPRNAPRSSGKNFDIREILTNLKDIKMWLFTLCWASFTVGTSGLSFYQPTVVVANLGFTSIAKSQLLNFPTDFLTIAIIGIFGIWADTARLPRPLSPLSFLFIILACYSVLYTFPNTGGVYAATLIASSFASSWNPMMWPWRVQTTSRATGSVFSTGFVNSYGQIGGALGPQIFRSQYAPHYPISFAIAMAIVGFAIVMNLVTWYVMREVERGETILEDVDFDVDVDVGGGDGERNAMSVKGSGKLEWRNGEDA</sequence>
<feature type="transmembrane region" description="Helical" evidence="6">
    <location>
        <begin position="178"/>
        <end position="198"/>
    </location>
</feature>
<evidence type="ECO:0000256" key="3">
    <source>
        <dbReference type="ARBA" id="ARBA00022692"/>
    </source>
</evidence>
<evidence type="ECO:0000256" key="5">
    <source>
        <dbReference type="ARBA" id="ARBA00023136"/>
    </source>
</evidence>
<proteinExistence type="predicted"/>
<comment type="subcellular location">
    <subcellularLocation>
        <location evidence="1">Membrane</location>
        <topology evidence="1">Multi-pass membrane protein</topology>
    </subcellularLocation>
</comment>